<evidence type="ECO:0000256" key="2">
    <source>
        <dbReference type="ARBA" id="ARBA00022801"/>
    </source>
</evidence>
<dbReference type="InterPro" id="IPR036412">
    <property type="entry name" value="HAD-like_sf"/>
</dbReference>
<gene>
    <name evidence="4" type="ORF">ACFQPS_12180</name>
</gene>
<evidence type="ECO:0000313" key="4">
    <source>
        <dbReference type="EMBL" id="MFC7333922.1"/>
    </source>
</evidence>
<dbReference type="RefSeq" id="WP_377359316.1">
    <property type="nucleotide sequence ID" value="NZ_JBHTCM010000010.1"/>
</dbReference>
<protein>
    <submittedName>
        <fullName evidence="4">HAD family hydrolase</fullName>
        <ecNumber evidence="4">3.1.3.-</ecNumber>
    </submittedName>
</protein>
<dbReference type="NCBIfam" id="TIGR01488">
    <property type="entry name" value="HAD-SF-IB"/>
    <property type="match status" value="1"/>
</dbReference>
<accession>A0ABW2KV35</accession>
<dbReference type="Pfam" id="PF12710">
    <property type="entry name" value="HAD"/>
    <property type="match status" value="1"/>
</dbReference>
<dbReference type="EC" id="3.1.3.-" evidence="4"/>
<dbReference type="InterPro" id="IPR006385">
    <property type="entry name" value="HAD_hydro_SerB1"/>
</dbReference>
<dbReference type="InterPro" id="IPR050582">
    <property type="entry name" value="HAD-like_SerB"/>
</dbReference>
<evidence type="ECO:0000256" key="3">
    <source>
        <dbReference type="ARBA" id="ARBA00022842"/>
    </source>
</evidence>
<keyword evidence="5" id="KW-1185">Reference proteome</keyword>
<proteinExistence type="predicted"/>
<dbReference type="GO" id="GO:0016787">
    <property type="term" value="F:hydrolase activity"/>
    <property type="evidence" value="ECO:0007669"/>
    <property type="project" value="UniProtKB-KW"/>
</dbReference>
<reference evidence="5" key="1">
    <citation type="journal article" date="2019" name="Int. J. Syst. Evol. Microbiol.">
        <title>The Global Catalogue of Microorganisms (GCM) 10K type strain sequencing project: providing services to taxonomists for standard genome sequencing and annotation.</title>
        <authorList>
            <consortium name="The Broad Institute Genomics Platform"/>
            <consortium name="The Broad Institute Genome Sequencing Center for Infectious Disease"/>
            <person name="Wu L."/>
            <person name="Ma J."/>
        </authorList>
    </citation>
    <scope>NUCLEOTIDE SEQUENCE [LARGE SCALE GENOMIC DNA]</scope>
    <source>
        <strain evidence="5">CGMCC 1.16275</strain>
    </source>
</reference>
<dbReference type="NCBIfam" id="TIGR01490">
    <property type="entry name" value="HAD-SF-IB-hyp1"/>
    <property type="match status" value="1"/>
</dbReference>
<sequence length="217" mass="23345">MSPRSIAIFDFDGTLIQGDSLLPFLEFLVGRSRARLALLHAVRTAVTRFAAEPRRRGDVRTAVKAGLLQRTVAGVPAARLDEAAERLAGWVRWHPPMLDALKTHAGKGHRVVVATGALTAYMPRLLRGLPVDDLLATGLETLDGVLTGGMDTHGNCVREEKARRVTAYLAAHGPFAESWGYGNRPSDLPFLALMRHPTVVKTVKRGGQPAAETAASG</sequence>
<dbReference type="Gene3D" id="1.20.1440.100">
    <property type="entry name" value="SG protein - dephosphorylation function"/>
    <property type="match status" value="1"/>
</dbReference>
<dbReference type="SUPFAM" id="SSF56784">
    <property type="entry name" value="HAD-like"/>
    <property type="match status" value="1"/>
</dbReference>
<organism evidence="4 5">
    <name type="scientific">Rhodocista pekingensis</name>
    <dbReference type="NCBI Taxonomy" id="201185"/>
    <lineage>
        <taxon>Bacteria</taxon>
        <taxon>Pseudomonadati</taxon>
        <taxon>Pseudomonadota</taxon>
        <taxon>Alphaproteobacteria</taxon>
        <taxon>Rhodospirillales</taxon>
        <taxon>Azospirillaceae</taxon>
        <taxon>Rhodocista</taxon>
    </lineage>
</organism>
<evidence type="ECO:0000313" key="5">
    <source>
        <dbReference type="Proteomes" id="UP001596456"/>
    </source>
</evidence>
<dbReference type="Gene3D" id="3.40.50.1000">
    <property type="entry name" value="HAD superfamily/HAD-like"/>
    <property type="match status" value="1"/>
</dbReference>
<dbReference type="PANTHER" id="PTHR43344:SF13">
    <property type="entry name" value="PHOSPHATASE RV3661-RELATED"/>
    <property type="match status" value="1"/>
</dbReference>
<keyword evidence="1" id="KW-0479">Metal-binding</keyword>
<dbReference type="PANTHER" id="PTHR43344">
    <property type="entry name" value="PHOSPHOSERINE PHOSPHATASE"/>
    <property type="match status" value="1"/>
</dbReference>
<comment type="caution">
    <text evidence="4">The sequence shown here is derived from an EMBL/GenBank/DDBJ whole genome shotgun (WGS) entry which is preliminary data.</text>
</comment>
<keyword evidence="3" id="KW-0460">Magnesium</keyword>
<dbReference type="EMBL" id="JBHTCM010000010">
    <property type="protein sequence ID" value="MFC7333922.1"/>
    <property type="molecule type" value="Genomic_DNA"/>
</dbReference>
<evidence type="ECO:0000256" key="1">
    <source>
        <dbReference type="ARBA" id="ARBA00022723"/>
    </source>
</evidence>
<name>A0ABW2KV35_9PROT</name>
<dbReference type="Proteomes" id="UP001596456">
    <property type="component" value="Unassembled WGS sequence"/>
</dbReference>
<dbReference type="InterPro" id="IPR023214">
    <property type="entry name" value="HAD_sf"/>
</dbReference>
<keyword evidence="2 4" id="KW-0378">Hydrolase</keyword>